<evidence type="ECO:0000256" key="4">
    <source>
        <dbReference type="ARBA" id="ARBA00022692"/>
    </source>
</evidence>
<feature type="domain" description="ABC3 transporter permease C-terminal" evidence="8">
    <location>
        <begin position="254"/>
        <end position="368"/>
    </location>
</feature>
<feature type="transmembrane region" description="Helical" evidence="7">
    <location>
        <begin position="20"/>
        <end position="39"/>
    </location>
</feature>
<proteinExistence type="inferred from homology"/>
<evidence type="ECO:0000256" key="5">
    <source>
        <dbReference type="ARBA" id="ARBA00022989"/>
    </source>
</evidence>
<feature type="transmembrane region" description="Helical" evidence="7">
    <location>
        <begin position="756"/>
        <end position="781"/>
    </location>
</feature>
<dbReference type="Pfam" id="PF02687">
    <property type="entry name" value="FtsX"/>
    <property type="match status" value="2"/>
</dbReference>
<dbReference type="PANTHER" id="PTHR30489:SF0">
    <property type="entry name" value="LIPOPROTEIN-RELEASING SYSTEM TRANSMEMBRANE PROTEIN LOLE"/>
    <property type="match status" value="1"/>
</dbReference>
<name>A0A923RJ70_9BACI</name>
<comment type="subcellular location">
    <subcellularLocation>
        <location evidence="1">Cell membrane</location>
        <topology evidence="1">Multi-pass membrane protein</topology>
    </subcellularLocation>
</comment>
<dbReference type="AlphaFoldDB" id="A0A923RJ70"/>
<keyword evidence="5 7" id="KW-1133">Transmembrane helix</keyword>
<evidence type="ECO:0000256" key="1">
    <source>
        <dbReference type="ARBA" id="ARBA00004651"/>
    </source>
</evidence>
<dbReference type="GO" id="GO:0044874">
    <property type="term" value="P:lipoprotein localization to outer membrane"/>
    <property type="evidence" value="ECO:0007669"/>
    <property type="project" value="TreeGrafter"/>
</dbReference>
<dbReference type="GO" id="GO:0098797">
    <property type="term" value="C:plasma membrane protein complex"/>
    <property type="evidence" value="ECO:0007669"/>
    <property type="project" value="TreeGrafter"/>
</dbReference>
<accession>A0A923RJ70</accession>
<evidence type="ECO:0000313" key="10">
    <source>
        <dbReference type="Proteomes" id="UP000637359"/>
    </source>
</evidence>
<keyword evidence="10" id="KW-1185">Reference proteome</keyword>
<feature type="transmembrane region" description="Helical" evidence="7">
    <location>
        <begin position="389"/>
        <end position="410"/>
    </location>
</feature>
<feature type="transmembrane region" description="Helical" evidence="7">
    <location>
        <begin position="416"/>
        <end position="449"/>
    </location>
</feature>
<keyword evidence="3" id="KW-1003">Cell membrane</keyword>
<organism evidence="9 10">
    <name type="scientific">Ornithinibacillus hominis</name>
    <dbReference type="NCBI Taxonomy" id="2763055"/>
    <lineage>
        <taxon>Bacteria</taxon>
        <taxon>Bacillati</taxon>
        <taxon>Bacillota</taxon>
        <taxon>Bacilli</taxon>
        <taxon>Bacillales</taxon>
        <taxon>Bacillaceae</taxon>
        <taxon>Ornithinibacillus</taxon>
    </lineage>
</organism>
<dbReference type="Proteomes" id="UP000637359">
    <property type="component" value="Unassembled WGS sequence"/>
</dbReference>
<evidence type="ECO:0000256" key="3">
    <source>
        <dbReference type="ARBA" id="ARBA00022475"/>
    </source>
</evidence>
<feature type="transmembrane region" description="Helical" evidence="7">
    <location>
        <begin position="303"/>
        <end position="325"/>
    </location>
</feature>
<evidence type="ECO:0000256" key="6">
    <source>
        <dbReference type="ARBA" id="ARBA00023136"/>
    </source>
</evidence>
<evidence type="ECO:0000313" key="9">
    <source>
        <dbReference type="EMBL" id="MBC5637774.1"/>
    </source>
</evidence>
<protein>
    <submittedName>
        <fullName evidence="9">FtsX-like permease family protein</fullName>
    </submittedName>
</protein>
<comment type="similarity">
    <text evidence="2">Belongs to the ABC-4 integral membrane protein family. LolC/E subfamily.</text>
</comment>
<feature type="transmembrane region" description="Helical" evidence="7">
    <location>
        <begin position="801"/>
        <end position="821"/>
    </location>
</feature>
<dbReference type="EMBL" id="JACOOL010000009">
    <property type="protein sequence ID" value="MBC5637774.1"/>
    <property type="molecule type" value="Genomic_DNA"/>
</dbReference>
<evidence type="ECO:0000259" key="8">
    <source>
        <dbReference type="Pfam" id="PF02687"/>
    </source>
</evidence>
<keyword evidence="6 7" id="KW-0472">Membrane</keyword>
<dbReference type="InterPro" id="IPR051447">
    <property type="entry name" value="Lipoprotein-release_system"/>
</dbReference>
<keyword evidence="4 7" id="KW-0812">Transmembrane</keyword>
<dbReference type="PANTHER" id="PTHR30489">
    <property type="entry name" value="LIPOPROTEIN-RELEASING SYSTEM TRANSMEMBRANE PROTEIN LOLE"/>
    <property type="match status" value="1"/>
</dbReference>
<feature type="domain" description="ABC3 transporter permease C-terminal" evidence="8">
    <location>
        <begin position="711"/>
        <end position="828"/>
    </location>
</feature>
<comment type="caution">
    <text evidence="9">The sequence shown here is derived from an EMBL/GenBank/DDBJ whole genome shotgun (WGS) entry which is preliminary data.</text>
</comment>
<dbReference type="InterPro" id="IPR003838">
    <property type="entry name" value="ABC3_permease_C"/>
</dbReference>
<feature type="transmembrane region" description="Helical" evidence="7">
    <location>
        <begin position="251"/>
        <end position="270"/>
    </location>
</feature>
<feature type="transmembrane region" description="Helical" evidence="7">
    <location>
        <begin position="470"/>
        <end position="490"/>
    </location>
</feature>
<evidence type="ECO:0000256" key="7">
    <source>
        <dbReference type="SAM" id="Phobius"/>
    </source>
</evidence>
<sequence>MRIVLKHIIHNILEKRLRSIIVLLTILLSTLILFIGLSLNEIINNTYTTMLQGSYGTANVVVSKKAEDGIPFYESTKLDIADIHIDNRLDMIQAIGKSFLNDEHVTVTLYGLDPQAAFEMQIVDILTGSQELEGNSVIISQKTSSTYDLVVGDRIDVSSGGNSYDFRIAAISKSDGIYYSEMGDILLLAQPDQVMEMLGGGDMVSSTLLEVPGTELDTAITSLAETNQGFTIQKSSAADTIMRDEQTFQTVMMLAIIIIVLISAYVISSLSKLIITERMPVLATFRSVGASKGMMNRVLILEFFMYGVIGAVLGIILAVFLLPFAADLFNEYKEYGMETVVEYNMIYLIISVVFGMMFPALVSFLRIVRTNAKPLKDVLFNTSSTLEKRSRWTVILGIVFFFIAFVINGFNKYDDMLLSIVSILLLFISIVLLMPLLLSGFSKLLSLYFKRSRSGELGLGIKNIANNKIVANNVSMIIVVFLLLIMVGIASEGINYYVTKAVSKDFDVVVTLSDRNDSLVHDIVEMDGVADAYLQAVSLGKSSINGSEGIYGVFGVDDFNEIGEFYDGINYLEIDEERLISLDNPVILDDYYMNKYDIHIGDSVQIQPINSHYENLENAGPVTFIVAGSMESAGFASSRDSALIPMEIYEDYFEPLFYELTLKQEEGIVAEELKENIADYYSNYSLEVATFDERIEAQKSTIDTLIDGITIIIGLGMMVGILGISNNLMVSFNQRKKEYAILYSVCMSKGQIVKMIFAETLLTFLIVAVIGLFGGFALNFLLTKFFYAIGMVTDFHFTFKLYGILCGVVAILLALSTLSLVRKVFKLHIMKELRYE</sequence>
<evidence type="ECO:0000256" key="2">
    <source>
        <dbReference type="ARBA" id="ARBA00005236"/>
    </source>
</evidence>
<feature type="transmembrane region" description="Helical" evidence="7">
    <location>
        <begin position="345"/>
        <end position="368"/>
    </location>
</feature>
<reference evidence="9" key="1">
    <citation type="submission" date="2020-08" db="EMBL/GenBank/DDBJ databases">
        <title>Genome public.</title>
        <authorList>
            <person name="Liu C."/>
            <person name="Sun Q."/>
        </authorList>
    </citation>
    <scope>NUCLEOTIDE SEQUENCE</scope>
    <source>
        <strain evidence="9">BX22</strain>
    </source>
</reference>
<gene>
    <name evidence="9" type="ORF">H8S33_13235</name>
</gene>
<feature type="transmembrane region" description="Helical" evidence="7">
    <location>
        <begin position="708"/>
        <end position="729"/>
    </location>
</feature>
<dbReference type="RefSeq" id="WP_186870478.1">
    <property type="nucleotide sequence ID" value="NZ_JACOOL010000009.1"/>
</dbReference>